<reference evidence="3" key="1">
    <citation type="journal article" date="2021" name="BMC Genomics">
        <title>Chromosome-level genome assembly and manually-curated proteome of model necrotroph Parastagonospora nodorum Sn15 reveals a genome-wide trove of candidate effector homologs, and redundancy of virulence-related functions within an accessory chromosome.</title>
        <authorList>
            <person name="Bertazzoni S."/>
            <person name="Jones D.A.B."/>
            <person name="Phan H.T."/>
            <person name="Tan K.-C."/>
            <person name="Hane J.K."/>
        </authorList>
    </citation>
    <scope>NUCLEOTIDE SEQUENCE [LARGE SCALE GENOMIC DNA]</scope>
    <source>
        <strain evidence="3">SN15 / ATCC MYA-4574 / FGSC 10173)</strain>
    </source>
</reference>
<dbReference type="AlphaFoldDB" id="A0A7U2EW08"/>
<dbReference type="KEGG" id="pno:SNOG_15679"/>
<accession>A0A7U2EW08</accession>
<dbReference type="RefSeq" id="XP_001805820.1">
    <property type="nucleotide sequence ID" value="XM_001805768.1"/>
</dbReference>
<evidence type="ECO:0000313" key="3">
    <source>
        <dbReference type="Proteomes" id="UP000663193"/>
    </source>
</evidence>
<dbReference type="EMBL" id="CP069026">
    <property type="protein sequence ID" value="QRC93801.1"/>
    <property type="molecule type" value="Genomic_DNA"/>
</dbReference>
<dbReference type="VEuPathDB" id="FungiDB:JI435_156790"/>
<dbReference type="OMA" id="DRTWPCD"/>
<name>A0A7U2EW08_PHANO</name>
<feature type="signal peptide" evidence="1">
    <location>
        <begin position="1"/>
        <end position="20"/>
    </location>
</feature>
<evidence type="ECO:0000313" key="2">
    <source>
        <dbReference type="EMBL" id="QRC93801.1"/>
    </source>
</evidence>
<organism evidence="2 3">
    <name type="scientific">Phaeosphaeria nodorum (strain SN15 / ATCC MYA-4574 / FGSC 10173)</name>
    <name type="common">Glume blotch fungus</name>
    <name type="synonym">Parastagonospora nodorum</name>
    <dbReference type="NCBI Taxonomy" id="321614"/>
    <lineage>
        <taxon>Eukaryota</taxon>
        <taxon>Fungi</taxon>
        <taxon>Dikarya</taxon>
        <taxon>Ascomycota</taxon>
        <taxon>Pezizomycotina</taxon>
        <taxon>Dothideomycetes</taxon>
        <taxon>Pleosporomycetidae</taxon>
        <taxon>Pleosporales</taxon>
        <taxon>Pleosporineae</taxon>
        <taxon>Phaeosphaeriaceae</taxon>
        <taxon>Parastagonospora</taxon>
    </lineage>
</organism>
<keyword evidence="1" id="KW-0732">Signal</keyword>
<sequence>MYFATPTIAAVMAFTSFAAATPLQARQDTLQDWQVTSVNSHTPSGRPGSYPWSSLSANITDPNTINLGTSDSDGTSVIVPAGSQGINCEAKYFKGETPLGRTWPCDAITGGYWTMQVLAGSSGQYSSGDFNLKFRHVPDVLYRGAQYTATFEATGHFAIGDNLKGTCGGSGVCNWGLAAEKKPVLIKPSKV</sequence>
<keyword evidence="3" id="KW-1185">Reference proteome</keyword>
<dbReference type="Proteomes" id="UP000663193">
    <property type="component" value="Chromosome 4"/>
</dbReference>
<dbReference type="OrthoDB" id="5226619at2759"/>
<evidence type="ECO:0008006" key="4">
    <source>
        <dbReference type="Google" id="ProtNLM"/>
    </source>
</evidence>
<gene>
    <name evidence="2" type="ORF">JI435_156790</name>
</gene>
<protein>
    <recommendedName>
        <fullName evidence="4">Cell death in tomato 1</fullName>
    </recommendedName>
</protein>
<feature type="chain" id="PRO_5034319769" description="Cell death in tomato 1" evidence="1">
    <location>
        <begin position="21"/>
        <end position="191"/>
    </location>
</feature>
<proteinExistence type="predicted"/>
<evidence type="ECO:0000256" key="1">
    <source>
        <dbReference type="SAM" id="SignalP"/>
    </source>
</evidence>